<reference evidence="1 2" key="1">
    <citation type="journal article" date="2019" name="Nat. Med.">
        <title>A library of human gut bacterial isolates paired with longitudinal multiomics data enables mechanistic microbiome research.</title>
        <authorList>
            <person name="Poyet M."/>
            <person name="Groussin M."/>
            <person name="Gibbons S.M."/>
            <person name="Avila-Pacheco J."/>
            <person name="Jiang X."/>
            <person name="Kearney S.M."/>
            <person name="Perrotta A.R."/>
            <person name="Berdy B."/>
            <person name="Zhao S."/>
            <person name="Lieberman T.D."/>
            <person name="Swanson P.K."/>
            <person name="Smith M."/>
            <person name="Roesemann S."/>
            <person name="Alexander J.E."/>
            <person name="Rich S.A."/>
            <person name="Livny J."/>
            <person name="Vlamakis H."/>
            <person name="Clish C."/>
            <person name="Bullock K."/>
            <person name="Deik A."/>
            <person name="Scott J."/>
            <person name="Pierce K.A."/>
            <person name="Xavier R.J."/>
            <person name="Alm E.J."/>
        </authorList>
    </citation>
    <scope>NUCLEOTIDE SEQUENCE [LARGE SCALE GENOMIC DNA]</scope>
    <source>
        <strain evidence="1 2">BIOML-A198</strain>
    </source>
</reference>
<dbReference type="Proteomes" id="UP000487649">
    <property type="component" value="Unassembled WGS sequence"/>
</dbReference>
<accession>A0A9X4XCL2</accession>
<dbReference type="AlphaFoldDB" id="A0A9X4XCL2"/>
<protein>
    <submittedName>
        <fullName evidence="1">Uncharacterized protein</fullName>
    </submittedName>
</protein>
<name>A0A9X4XCL2_9FIRM</name>
<sequence length="122" mass="13897">MSPDILLKIETALKASNLLTNSQLTLLCSKLSSYERGSIIFPSIVKRHLGVSLAKSYEILNVLVDVEILKVCFQLQCGEYNCSETYRHIFDEINEIPKWLTCEHCGSKFNIVKDTKVIFKVK</sequence>
<gene>
    <name evidence="1" type="ORF">GMA92_05105</name>
</gene>
<dbReference type="EMBL" id="WMQE01000008">
    <property type="protein sequence ID" value="MTK20816.1"/>
    <property type="molecule type" value="Genomic_DNA"/>
</dbReference>
<comment type="caution">
    <text evidence="1">The sequence shown here is derived from an EMBL/GenBank/DDBJ whole genome shotgun (WGS) entry which is preliminary data.</text>
</comment>
<proteinExistence type="predicted"/>
<evidence type="ECO:0000313" key="2">
    <source>
        <dbReference type="Proteomes" id="UP000487649"/>
    </source>
</evidence>
<organism evidence="1 2">
    <name type="scientific">Turicibacter sanguinis</name>
    <dbReference type="NCBI Taxonomy" id="154288"/>
    <lineage>
        <taxon>Bacteria</taxon>
        <taxon>Bacillati</taxon>
        <taxon>Bacillota</taxon>
        <taxon>Erysipelotrichia</taxon>
        <taxon>Erysipelotrichales</taxon>
        <taxon>Turicibacteraceae</taxon>
        <taxon>Turicibacter</taxon>
    </lineage>
</organism>
<evidence type="ECO:0000313" key="1">
    <source>
        <dbReference type="EMBL" id="MTK20816.1"/>
    </source>
</evidence>